<evidence type="ECO:0000313" key="7">
    <source>
        <dbReference type="Proteomes" id="UP000199225"/>
    </source>
</evidence>
<accession>A0A1G8VUG4</accession>
<dbReference type="OrthoDB" id="5471300at2"/>
<dbReference type="InterPro" id="IPR052527">
    <property type="entry name" value="Metal_cation-efflux_comp"/>
</dbReference>
<comment type="subcellular location">
    <subcellularLocation>
        <location evidence="1">Endomembrane system</location>
        <topology evidence="1">Multi-pass membrane protein</topology>
    </subcellularLocation>
</comment>
<protein>
    <submittedName>
        <fullName evidence="6">Protein-S-isoprenylcysteine O-methyltransferase Ste14</fullName>
    </submittedName>
</protein>
<evidence type="ECO:0000256" key="1">
    <source>
        <dbReference type="ARBA" id="ARBA00004127"/>
    </source>
</evidence>
<organism evidence="6 7">
    <name type="scientific">Salimicrobium halophilum</name>
    <dbReference type="NCBI Taxonomy" id="86666"/>
    <lineage>
        <taxon>Bacteria</taxon>
        <taxon>Bacillati</taxon>
        <taxon>Bacillota</taxon>
        <taxon>Bacilli</taxon>
        <taxon>Bacillales</taxon>
        <taxon>Bacillaceae</taxon>
        <taxon>Salimicrobium</taxon>
    </lineage>
</organism>
<evidence type="ECO:0000256" key="3">
    <source>
        <dbReference type="ARBA" id="ARBA00022989"/>
    </source>
</evidence>
<dbReference type="PANTHER" id="PTHR43847:SF1">
    <property type="entry name" value="BLL3993 PROTEIN"/>
    <property type="match status" value="1"/>
</dbReference>
<name>A0A1G8VUG4_9BACI</name>
<evidence type="ECO:0000256" key="4">
    <source>
        <dbReference type="ARBA" id="ARBA00023136"/>
    </source>
</evidence>
<keyword evidence="6" id="KW-0489">Methyltransferase</keyword>
<dbReference type="RefSeq" id="WP_093194540.1">
    <property type="nucleotide sequence ID" value="NZ_FNEV01000010.1"/>
</dbReference>
<feature type="transmembrane region" description="Helical" evidence="5">
    <location>
        <begin position="6"/>
        <end position="25"/>
    </location>
</feature>
<feature type="transmembrane region" description="Helical" evidence="5">
    <location>
        <begin position="62"/>
        <end position="80"/>
    </location>
</feature>
<dbReference type="GO" id="GO:0008168">
    <property type="term" value="F:methyltransferase activity"/>
    <property type="evidence" value="ECO:0007669"/>
    <property type="project" value="UniProtKB-KW"/>
</dbReference>
<evidence type="ECO:0000256" key="2">
    <source>
        <dbReference type="ARBA" id="ARBA00022692"/>
    </source>
</evidence>
<dbReference type="Proteomes" id="UP000199225">
    <property type="component" value="Unassembled WGS sequence"/>
</dbReference>
<dbReference type="AlphaFoldDB" id="A0A1G8VUG4"/>
<evidence type="ECO:0000256" key="5">
    <source>
        <dbReference type="SAM" id="Phobius"/>
    </source>
</evidence>
<dbReference type="Pfam" id="PF04191">
    <property type="entry name" value="PEMT"/>
    <property type="match status" value="1"/>
</dbReference>
<keyword evidence="3 5" id="KW-1133">Transmembrane helix</keyword>
<reference evidence="7" key="1">
    <citation type="submission" date="2016-10" db="EMBL/GenBank/DDBJ databases">
        <authorList>
            <person name="Varghese N."/>
            <person name="Submissions S."/>
        </authorList>
    </citation>
    <scope>NUCLEOTIDE SEQUENCE [LARGE SCALE GENOMIC DNA]</scope>
    <source>
        <strain evidence="7">DSM 4771</strain>
    </source>
</reference>
<sequence>MIEIVFGIISLVWIAEFLFFSSPASEKTERRSFWYIFLAILVSILFIMWLDPWTVMAPPVRWAGIVLYGLGVGLRLWGIIHLKEQFTRNVSVSEGSHLVSTGPYRVLRHPLYTGLLSITAGFALSNGSVAGFIIGMLAVGASLLYRIRLEEAMLVGQHGNMYVQWCKKRYRLIPFFY</sequence>
<dbReference type="PANTHER" id="PTHR43847">
    <property type="entry name" value="BLL3993 PROTEIN"/>
    <property type="match status" value="1"/>
</dbReference>
<keyword evidence="2 5" id="KW-0812">Transmembrane</keyword>
<dbReference type="InterPro" id="IPR007318">
    <property type="entry name" value="Phopholipid_MeTrfase"/>
</dbReference>
<feature type="transmembrane region" description="Helical" evidence="5">
    <location>
        <begin position="32"/>
        <end position="50"/>
    </location>
</feature>
<keyword evidence="6" id="KW-0808">Transferase</keyword>
<keyword evidence="7" id="KW-1185">Reference proteome</keyword>
<proteinExistence type="predicted"/>
<dbReference type="STRING" id="86666.SAMN04490247_2866"/>
<dbReference type="EMBL" id="FNEV01000010">
    <property type="protein sequence ID" value="SDJ68850.1"/>
    <property type="molecule type" value="Genomic_DNA"/>
</dbReference>
<dbReference type="GO" id="GO:0012505">
    <property type="term" value="C:endomembrane system"/>
    <property type="evidence" value="ECO:0007669"/>
    <property type="project" value="UniProtKB-SubCell"/>
</dbReference>
<gene>
    <name evidence="6" type="ORF">SAMN04490247_2866</name>
</gene>
<dbReference type="GO" id="GO:0032259">
    <property type="term" value="P:methylation"/>
    <property type="evidence" value="ECO:0007669"/>
    <property type="project" value="UniProtKB-KW"/>
</dbReference>
<dbReference type="Gene3D" id="1.20.120.1630">
    <property type="match status" value="1"/>
</dbReference>
<evidence type="ECO:0000313" key="6">
    <source>
        <dbReference type="EMBL" id="SDJ68850.1"/>
    </source>
</evidence>
<keyword evidence="4 5" id="KW-0472">Membrane</keyword>